<dbReference type="InterPro" id="IPR036397">
    <property type="entry name" value="RNaseH_sf"/>
</dbReference>
<feature type="domain" description="Tc1-like transposase DDE" evidence="1">
    <location>
        <begin position="13"/>
        <end position="87"/>
    </location>
</feature>
<dbReference type="Proteomes" id="UP001054837">
    <property type="component" value="Unassembled WGS sequence"/>
</dbReference>
<evidence type="ECO:0000313" key="3">
    <source>
        <dbReference type="Proteomes" id="UP001054837"/>
    </source>
</evidence>
<dbReference type="Pfam" id="PF13358">
    <property type="entry name" value="DDE_3"/>
    <property type="match status" value="1"/>
</dbReference>
<keyword evidence="3" id="KW-1185">Reference proteome</keyword>
<reference evidence="2 3" key="1">
    <citation type="submission" date="2021-06" db="EMBL/GenBank/DDBJ databases">
        <title>Caerostris darwini draft genome.</title>
        <authorList>
            <person name="Kono N."/>
            <person name="Arakawa K."/>
        </authorList>
    </citation>
    <scope>NUCLEOTIDE SEQUENCE [LARGE SCALE GENOMIC DNA]</scope>
</reference>
<dbReference type="Gene3D" id="3.30.420.10">
    <property type="entry name" value="Ribonuclease H-like superfamily/Ribonuclease H"/>
    <property type="match status" value="1"/>
</dbReference>
<dbReference type="InterPro" id="IPR038717">
    <property type="entry name" value="Tc1-like_DDE_dom"/>
</dbReference>
<gene>
    <name evidence="2" type="primary">evm_010802</name>
    <name evidence="2" type="ORF">CDAR_205471</name>
</gene>
<organism evidence="2 3">
    <name type="scientific">Caerostris darwini</name>
    <dbReference type="NCBI Taxonomy" id="1538125"/>
    <lineage>
        <taxon>Eukaryota</taxon>
        <taxon>Metazoa</taxon>
        <taxon>Ecdysozoa</taxon>
        <taxon>Arthropoda</taxon>
        <taxon>Chelicerata</taxon>
        <taxon>Arachnida</taxon>
        <taxon>Araneae</taxon>
        <taxon>Araneomorphae</taxon>
        <taxon>Entelegynae</taxon>
        <taxon>Araneoidea</taxon>
        <taxon>Araneidae</taxon>
        <taxon>Caerostris</taxon>
    </lineage>
</organism>
<comment type="caution">
    <text evidence="2">The sequence shown here is derived from an EMBL/GenBank/DDBJ whole genome shotgun (WGS) entry which is preliminary data.</text>
</comment>
<dbReference type="AlphaFoldDB" id="A0AAV4WTM0"/>
<accession>A0AAV4WTM0</accession>
<dbReference type="EMBL" id="BPLQ01015067">
    <property type="protein sequence ID" value="GIY85613.1"/>
    <property type="molecule type" value="Genomic_DNA"/>
</dbReference>
<protein>
    <recommendedName>
        <fullName evidence="1">Tc1-like transposase DDE domain-containing protein</fullName>
    </recommendedName>
</protein>
<sequence length="131" mass="15256">MIHDQYKNILEDRLLSQLSEWNGKAEELILMHDGTPCNKAKTIGKFLANKNINLFDWSGNSPDMNPIESVWELLKREISKAAKTTKQEFIEKKTDVWHRNEHLQEVVKSCSDRMSQRIAVLMKAKGCHIKY</sequence>
<proteinExistence type="predicted"/>
<dbReference type="GO" id="GO:0003676">
    <property type="term" value="F:nucleic acid binding"/>
    <property type="evidence" value="ECO:0007669"/>
    <property type="project" value="InterPro"/>
</dbReference>
<evidence type="ECO:0000259" key="1">
    <source>
        <dbReference type="Pfam" id="PF13358"/>
    </source>
</evidence>
<name>A0AAV4WTM0_9ARAC</name>
<evidence type="ECO:0000313" key="2">
    <source>
        <dbReference type="EMBL" id="GIY85613.1"/>
    </source>
</evidence>